<keyword evidence="1" id="KW-0812">Transmembrane</keyword>
<proteinExistence type="predicted"/>
<keyword evidence="1" id="KW-0472">Membrane</keyword>
<keyword evidence="1" id="KW-1133">Transmembrane helix</keyword>
<organism evidence="2 3">
    <name type="scientific">Neobacillus niacini</name>
    <dbReference type="NCBI Taxonomy" id="86668"/>
    <lineage>
        <taxon>Bacteria</taxon>
        <taxon>Bacillati</taxon>
        <taxon>Bacillota</taxon>
        <taxon>Bacilli</taxon>
        <taxon>Bacillales</taxon>
        <taxon>Bacillaceae</taxon>
        <taxon>Neobacillus</taxon>
    </lineage>
</organism>
<reference evidence="3" key="1">
    <citation type="submission" date="2020-07" db="EMBL/GenBank/DDBJ databases">
        <authorList>
            <person name="Partida-Martinez L."/>
            <person name="Huntemann M."/>
            <person name="Clum A."/>
            <person name="Wang J."/>
            <person name="Palaniappan K."/>
            <person name="Ritter S."/>
            <person name="Chen I.-M."/>
            <person name="Stamatis D."/>
            <person name="Reddy T."/>
            <person name="O'Malley R."/>
            <person name="Daum C."/>
            <person name="Shapiro N."/>
            <person name="Ivanova N."/>
            <person name="Kyrpides N."/>
            <person name="Woyke T."/>
        </authorList>
    </citation>
    <scope>NUCLEOTIDE SEQUENCE [LARGE SCALE GENOMIC DNA]</scope>
    <source>
        <strain evidence="3">AT2.8</strain>
    </source>
</reference>
<protein>
    <submittedName>
        <fullName evidence="2">Uncharacterized protein</fullName>
    </submittedName>
</protein>
<sequence length="80" mass="8875">MKGLGLVLILSGTILMALSGLEKVLIFSSFNGSVNEMQAIVDLTPSYIWSITKYTFWFGVTSFIMGLLLFFLVKTTKPFS</sequence>
<gene>
    <name evidence="2" type="ORF">F4694_001084</name>
</gene>
<name>A0A852T6E6_9BACI</name>
<comment type="caution">
    <text evidence="2">The sequence shown here is derived from an EMBL/GenBank/DDBJ whole genome shotgun (WGS) entry which is preliminary data.</text>
</comment>
<dbReference type="Proteomes" id="UP000548423">
    <property type="component" value="Unassembled WGS sequence"/>
</dbReference>
<evidence type="ECO:0000256" key="1">
    <source>
        <dbReference type="SAM" id="Phobius"/>
    </source>
</evidence>
<dbReference type="AlphaFoldDB" id="A0A852T6E6"/>
<feature type="transmembrane region" description="Helical" evidence="1">
    <location>
        <begin position="54"/>
        <end position="73"/>
    </location>
</feature>
<evidence type="ECO:0000313" key="2">
    <source>
        <dbReference type="EMBL" id="NYE04340.1"/>
    </source>
</evidence>
<dbReference type="EMBL" id="JACCBX010000002">
    <property type="protein sequence ID" value="NYE04340.1"/>
    <property type="molecule type" value="Genomic_DNA"/>
</dbReference>
<accession>A0A852T6E6</accession>
<evidence type="ECO:0000313" key="3">
    <source>
        <dbReference type="Proteomes" id="UP000548423"/>
    </source>
</evidence>
<reference evidence="3" key="2">
    <citation type="submission" date="2020-08" db="EMBL/GenBank/DDBJ databases">
        <title>The Agave Microbiome: Exploring the role of microbial communities in plant adaptations to desert environments.</title>
        <authorList>
            <person name="Partida-Martinez L.P."/>
        </authorList>
    </citation>
    <scope>NUCLEOTIDE SEQUENCE [LARGE SCALE GENOMIC DNA]</scope>
    <source>
        <strain evidence="3">AT2.8</strain>
    </source>
</reference>